<dbReference type="Proteomes" id="UP001474120">
    <property type="component" value="Unassembled WGS sequence"/>
</dbReference>
<dbReference type="PANTHER" id="PTHR42834:SF1">
    <property type="entry name" value="ENDONUCLEASE_EXONUCLEASE_PHOSPHATASE FAMILY PROTEIN (AFU_ORTHOLOGUE AFUA_3G09210)"/>
    <property type="match status" value="1"/>
</dbReference>
<reference evidence="2 3" key="1">
    <citation type="submission" date="2024-04" db="EMBL/GenBank/DDBJ databases">
        <title>whole genome sequencing of Lutimonas vermicola strain IMCC1616.</title>
        <authorList>
            <person name="Bae S.S."/>
        </authorList>
    </citation>
    <scope>NUCLEOTIDE SEQUENCE [LARGE SCALE GENOMIC DNA]</scope>
    <source>
        <strain evidence="2 3">IMCC1616</strain>
    </source>
</reference>
<comment type="caution">
    <text evidence="2">The sequence shown here is derived from an EMBL/GenBank/DDBJ whole genome shotgun (WGS) entry which is preliminary data.</text>
</comment>
<keyword evidence="2" id="KW-0540">Nuclease</keyword>
<keyword evidence="2" id="KW-0378">Hydrolase</keyword>
<protein>
    <submittedName>
        <fullName evidence="2">Endonuclease/exonuclease/phosphatase family protein</fullName>
    </submittedName>
</protein>
<evidence type="ECO:0000313" key="2">
    <source>
        <dbReference type="EMBL" id="MEL4456751.1"/>
    </source>
</evidence>
<dbReference type="PANTHER" id="PTHR42834">
    <property type="entry name" value="ENDONUCLEASE/EXONUCLEASE/PHOSPHATASE FAMILY PROTEIN (AFU_ORTHOLOGUE AFUA_3G09210)"/>
    <property type="match status" value="1"/>
</dbReference>
<dbReference type="GO" id="GO:0004519">
    <property type="term" value="F:endonuclease activity"/>
    <property type="evidence" value="ECO:0007669"/>
    <property type="project" value="UniProtKB-KW"/>
</dbReference>
<dbReference type="EMBL" id="JBCDNA010000003">
    <property type="protein sequence ID" value="MEL4456751.1"/>
    <property type="molecule type" value="Genomic_DNA"/>
</dbReference>
<keyword evidence="3" id="KW-1185">Reference proteome</keyword>
<dbReference type="InterPro" id="IPR005135">
    <property type="entry name" value="Endo/exonuclease/phosphatase"/>
</dbReference>
<keyword evidence="2" id="KW-0255">Endonuclease</keyword>
<sequence>MLIFLLQLVQPVDGQTKKYKVMTIGFYNVENLFDTIDDPKTIDEDYTPNGKNHYSQKDYKKKIDHMAKVISEIGSTPKSKGPVILGLAEIENFSVLRDLIETDQLRRHQYQIIHQDSPDRRGIDVALLYQQEFFTPLGTEIIEVKLWSDKGQRIYTRDILYVYGILEDEELHILVNHWPSRRGGKNKSNPKRVKAAYLAKQFTDRIFIENPDAKIIIMGDFNDDPSDESIKNGLLLPSAVEQETGKRFFNPMESMHKKGFNTLAYRDGLNLFDQMIICNNLIRDGQSESGYLFFRAGIYNPSYLITKRGRYLGYPFRSFDNNHYSGGYSDHFPVYIELVKPFSN</sequence>
<name>A0ABU9L2T9_9FLAO</name>
<evidence type="ECO:0000313" key="3">
    <source>
        <dbReference type="Proteomes" id="UP001474120"/>
    </source>
</evidence>
<evidence type="ECO:0000259" key="1">
    <source>
        <dbReference type="Pfam" id="PF19580"/>
    </source>
</evidence>
<dbReference type="Gene3D" id="3.60.10.10">
    <property type="entry name" value="Endonuclease/exonuclease/phosphatase"/>
    <property type="match status" value="1"/>
</dbReference>
<accession>A0ABU9L2T9</accession>
<organism evidence="2 3">
    <name type="scientific">Lutimonas vermicola</name>
    <dbReference type="NCBI Taxonomy" id="414288"/>
    <lineage>
        <taxon>Bacteria</taxon>
        <taxon>Pseudomonadati</taxon>
        <taxon>Bacteroidota</taxon>
        <taxon>Flavobacteriia</taxon>
        <taxon>Flavobacteriales</taxon>
        <taxon>Flavobacteriaceae</taxon>
        <taxon>Lutimonas</taxon>
    </lineage>
</organism>
<dbReference type="InterPro" id="IPR036691">
    <property type="entry name" value="Endo/exonu/phosph_ase_sf"/>
</dbReference>
<proteinExistence type="predicted"/>
<dbReference type="SUPFAM" id="SSF56219">
    <property type="entry name" value="DNase I-like"/>
    <property type="match status" value="1"/>
</dbReference>
<feature type="domain" description="Endonuclease/exonuclease/phosphatase" evidence="1">
    <location>
        <begin position="23"/>
        <end position="340"/>
    </location>
</feature>
<dbReference type="RefSeq" id="WP_342160917.1">
    <property type="nucleotide sequence ID" value="NZ_JBCDNA010000003.1"/>
</dbReference>
<gene>
    <name evidence="2" type="ORF">AABB81_12655</name>
</gene>
<dbReference type="Pfam" id="PF19580">
    <property type="entry name" value="Exo_endo_phos_3"/>
    <property type="match status" value="1"/>
</dbReference>